<evidence type="ECO:0000256" key="7">
    <source>
        <dbReference type="PIRSR" id="PIRSR601765-1"/>
    </source>
</evidence>
<evidence type="ECO:0000256" key="6">
    <source>
        <dbReference type="ARBA" id="ARBA00048348"/>
    </source>
</evidence>
<dbReference type="EMBL" id="JAEIOS010000015">
    <property type="protein sequence ID" value="MBI8990354.1"/>
    <property type="molecule type" value="Genomic_DNA"/>
</dbReference>
<dbReference type="Gene3D" id="3.40.1050.10">
    <property type="entry name" value="Carbonic anhydrase"/>
    <property type="match status" value="1"/>
</dbReference>
<keyword evidence="3 7" id="KW-0862">Zinc</keyword>
<dbReference type="SUPFAM" id="SSF53056">
    <property type="entry name" value="beta-carbonic anhydrase, cab"/>
    <property type="match status" value="1"/>
</dbReference>
<dbReference type="PROSITE" id="PS00705">
    <property type="entry name" value="PROK_CO2_ANHYDRASE_2"/>
    <property type="match status" value="1"/>
</dbReference>
<feature type="binding site" evidence="7">
    <location>
        <position position="114"/>
    </location>
    <ligand>
        <name>Zn(2+)</name>
        <dbReference type="ChEBI" id="CHEBI:29105"/>
    </ligand>
</feature>
<gene>
    <name evidence="9" type="ORF">JDV75_11375</name>
</gene>
<keyword evidence="4 8" id="KW-0456">Lyase</keyword>
<dbReference type="InterPro" id="IPR015892">
    <property type="entry name" value="Carbonic_anhydrase_CS"/>
</dbReference>
<evidence type="ECO:0000313" key="9">
    <source>
        <dbReference type="EMBL" id="MBI8990354.1"/>
    </source>
</evidence>
<comment type="catalytic activity">
    <reaction evidence="6 8">
        <text>hydrogencarbonate + H(+) = CO2 + H2O</text>
        <dbReference type="Rhea" id="RHEA:10748"/>
        <dbReference type="ChEBI" id="CHEBI:15377"/>
        <dbReference type="ChEBI" id="CHEBI:15378"/>
        <dbReference type="ChEBI" id="CHEBI:16526"/>
        <dbReference type="ChEBI" id="CHEBI:17544"/>
        <dbReference type="EC" id="4.2.1.1"/>
    </reaction>
</comment>
<evidence type="ECO:0000256" key="4">
    <source>
        <dbReference type="ARBA" id="ARBA00023239"/>
    </source>
</evidence>
<dbReference type="InterPro" id="IPR001765">
    <property type="entry name" value="Carbonic_anhydrase"/>
</dbReference>
<evidence type="ECO:0000256" key="5">
    <source>
        <dbReference type="ARBA" id="ARBA00024993"/>
    </source>
</evidence>
<dbReference type="PANTHER" id="PTHR11002:SF79">
    <property type="entry name" value="CARBONIC ANHYDRASE 2"/>
    <property type="match status" value="1"/>
</dbReference>
<evidence type="ECO:0000256" key="2">
    <source>
        <dbReference type="ARBA" id="ARBA00012925"/>
    </source>
</evidence>
<accession>A0A934I8R7</accession>
<dbReference type="InterPro" id="IPR036874">
    <property type="entry name" value="Carbonic_anhydrase_sf"/>
</dbReference>
<comment type="similarity">
    <text evidence="1 8">Belongs to the beta-class carbonic anhydrase family.</text>
</comment>
<feature type="binding site" evidence="7">
    <location>
        <position position="63"/>
    </location>
    <ligand>
        <name>Zn(2+)</name>
        <dbReference type="ChEBI" id="CHEBI:29105"/>
    </ligand>
</feature>
<dbReference type="Pfam" id="PF00484">
    <property type="entry name" value="Pro_CA"/>
    <property type="match status" value="1"/>
</dbReference>
<evidence type="ECO:0000256" key="8">
    <source>
        <dbReference type="RuleBase" id="RU003956"/>
    </source>
</evidence>
<name>A0A934I8R7_9CORY</name>
<evidence type="ECO:0000256" key="1">
    <source>
        <dbReference type="ARBA" id="ARBA00006217"/>
    </source>
</evidence>
<reference evidence="9" key="1">
    <citation type="submission" date="2020-12" db="EMBL/GenBank/DDBJ databases">
        <title>Genome public.</title>
        <authorList>
            <person name="Sun Q."/>
        </authorList>
    </citation>
    <scope>NUCLEOTIDE SEQUENCE</scope>
    <source>
        <strain evidence="9">CCM 8863</strain>
    </source>
</reference>
<comment type="cofactor">
    <cofactor evidence="7">
        <name>Zn(2+)</name>
        <dbReference type="ChEBI" id="CHEBI:29105"/>
    </cofactor>
    <text evidence="7">Binds 1 zinc ion per subunit.</text>
</comment>
<keyword evidence="7" id="KW-0479">Metal-binding</keyword>
<dbReference type="RefSeq" id="WP_198739354.1">
    <property type="nucleotide sequence ID" value="NZ_JAEIOS010000015.1"/>
</dbReference>
<dbReference type="AlphaFoldDB" id="A0A934I8R7"/>
<comment type="caution">
    <text evidence="9">The sequence shown here is derived from an EMBL/GenBank/DDBJ whole genome shotgun (WGS) entry which is preliminary data.</text>
</comment>
<dbReference type="GO" id="GO:0015976">
    <property type="term" value="P:carbon utilization"/>
    <property type="evidence" value="ECO:0007669"/>
    <property type="project" value="InterPro"/>
</dbReference>
<comment type="function">
    <text evidence="8">Reversible hydration of carbon dioxide.</text>
</comment>
<dbReference type="EC" id="4.2.1.1" evidence="2 8"/>
<keyword evidence="10" id="KW-1185">Reference proteome</keyword>
<feature type="binding site" evidence="7">
    <location>
        <position position="61"/>
    </location>
    <ligand>
        <name>Zn(2+)</name>
        <dbReference type="ChEBI" id="CHEBI:29105"/>
    </ligand>
</feature>
<evidence type="ECO:0000256" key="3">
    <source>
        <dbReference type="ARBA" id="ARBA00022833"/>
    </source>
</evidence>
<dbReference type="CDD" id="cd03378">
    <property type="entry name" value="beta_CA_cladeC"/>
    <property type="match status" value="1"/>
</dbReference>
<dbReference type="GO" id="GO:0008270">
    <property type="term" value="F:zinc ion binding"/>
    <property type="evidence" value="ECO:0007669"/>
    <property type="project" value="UniProtKB-UniRule"/>
</dbReference>
<dbReference type="GO" id="GO:0004089">
    <property type="term" value="F:carbonate dehydratase activity"/>
    <property type="evidence" value="ECO:0007669"/>
    <property type="project" value="UniProtKB-UniRule"/>
</dbReference>
<feature type="binding site" evidence="7">
    <location>
        <position position="117"/>
    </location>
    <ligand>
        <name>Zn(2+)</name>
        <dbReference type="ChEBI" id="CHEBI:29105"/>
    </ligand>
</feature>
<dbReference type="PANTHER" id="PTHR11002">
    <property type="entry name" value="CARBONIC ANHYDRASE"/>
    <property type="match status" value="1"/>
</dbReference>
<organism evidence="9 10">
    <name type="scientific">Corynebacterium meridianum</name>
    <dbReference type="NCBI Taxonomy" id="2765363"/>
    <lineage>
        <taxon>Bacteria</taxon>
        <taxon>Bacillati</taxon>
        <taxon>Actinomycetota</taxon>
        <taxon>Actinomycetes</taxon>
        <taxon>Mycobacteriales</taxon>
        <taxon>Corynebacteriaceae</taxon>
        <taxon>Corynebacterium</taxon>
    </lineage>
</organism>
<dbReference type="SMART" id="SM00947">
    <property type="entry name" value="Pro_CA"/>
    <property type="match status" value="1"/>
</dbReference>
<protein>
    <recommendedName>
        <fullName evidence="2 8">Carbonic anhydrase</fullName>
        <ecNumber evidence="2 8">4.2.1.1</ecNumber>
    </recommendedName>
    <alternativeName>
        <fullName evidence="8">Carbonate dehydratase</fullName>
    </alternativeName>
</protein>
<dbReference type="Proteomes" id="UP000645966">
    <property type="component" value="Unassembled WGS sequence"/>
</dbReference>
<comment type="function">
    <text evidence="5">Catalyzes the reversible hydration of carbon dioxide to form bicarbonate.</text>
</comment>
<evidence type="ECO:0000313" key="10">
    <source>
        <dbReference type="Proteomes" id="UP000645966"/>
    </source>
</evidence>
<proteinExistence type="inferred from homology"/>
<sequence length="215" mass="23224">MTNTLSPDEDRTPRNPKAVWAALMEGNRRFMNFSVERPNQDALRRSQLTQGQEPLAVVLACSDSRVPVELIFDQGLGDVFVIRTAGEIIDLAVLGSLEYAVESLHVPLVVVLGHESCGAVGATMAALDGHEIPGGFQRVLIEKVSPSILDARAAGRRTIEEFEAHHVAETVDQVLSRSPEIKARVSKGTCGIVGVRYRLSDGMAEPVVTIGVNDD</sequence>